<feature type="region of interest" description="Disordered" evidence="2">
    <location>
        <begin position="916"/>
        <end position="999"/>
    </location>
</feature>
<sequence>MAETNTLITEEDIQKQRELVSKLEANMQSLQTRLPESSARIESLTKQIASNESEAQQPVVQASSDDFEEMIPMIPAEYSELEKQYQTIADDADIKVLEKEVRKLELDTAYGPNPEYDTKLAELNQKKAAREQALNDLKNRMNAIKPVEVSQLDFIINRLNDGIAHPYDDFMADKEFIDNLAVLFSKELPNEMIEPQGISTTEIDDLNTKRNELIKQSRDMIQNSPEYLALVNKRDTYQSRLNNANDKFNALQEFVAKSSAMEKEAEVSNTTLTSMLSDRINKLKAQQTSLESLLQHISPDSPDFSKTQREIDDIKNTLHTQALFAEFAKLSPDELESRRMKLIDDRRKFGRKVDDFNRDIGRFVPNTDEYREIQSQIHSIDEQLKKAHSTKKASSYSALIQQRNQLNKEIATNKSKLEKATKDEDYSEIQRISGLLKDQNNNLTTINDQLSKFEVKFKDPIQRYHELRERVERAKADSDDMYPEFEKDLAALRKIERAAYLHINHRDKEIGVTPTPEPPAPPAATSSSDVDLEDQLNKAKEEHNKLIGDVNKTRADYNEAKNKLDELTAKKKEQDKKAEPPVNPFDNSGTATIKATRWECKFQGYAKKGLVKIATSTAFGKRIYDNLRAKRAEKYAKKLNRLQEVYDVANANYNRIEGNYNRIANEISNMQNLIDQKLEFEKLQQKVNNEKKSVQIIMQRRVALFKKSLDLLNIPDDQKRKISETEVRQMLETKSDQMSKEMLGQLKKCADLMKKANNVMKKDAEELANVKNQYHQRLKQHGYDSATDSKNLEIQIMTRLDKAKEEQQNFDYSQLETLSNDRALAEKKLNQFKNYVQRNGATITPVEVELNPDELTERKVKSSAPKQNRFSVWFDGLKQRFSRNKDEELAEYAFENAGEVDEEKEKLASFAFANAGELDSNPKENSPESITSNNAATQPPKEPSEEQDFSVPIQPIEKSQNAPVGLPVKPSVVSTQAPQHPEQIRVVRPSKKTSEESTIASKLQKAILGTEESRLQARADKFEKDSAKTVMPTQDSKDVTKQESTPKEDYSAYEDQTVHQLSEIGIDYNSLSDAAKKAAREHFVKHFASDDSAKTDESTRHM</sequence>
<organism evidence="3 4">
    <name type="scientific">Candidatus Faecenecus gallistercoris</name>
    <dbReference type="NCBI Taxonomy" id="2840793"/>
    <lineage>
        <taxon>Bacteria</taxon>
        <taxon>Bacillati</taxon>
        <taxon>Bacillota</taxon>
        <taxon>Bacillota incertae sedis</taxon>
        <taxon>Candidatus Faecenecus</taxon>
    </lineage>
</organism>
<reference evidence="3" key="2">
    <citation type="journal article" date="2021" name="PeerJ">
        <title>Extensive microbial diversity within the chicken gut microbiome revealed by metagenomics and culture.</title>
        <authorList>
            <person name="Gilroy R."/>
            <person name="Ravi A."/>
            <person name="Getino M."/>
            <person name="Pursley I."/>
            <person name="Horton D.L."/>
            <person name="Alikhan N.F."/>
            <person name="Baker D."/>
            <person name="Gharbi K."/>
            <person name="Hall N."/>
            <person name="Watson M."/>
            <person name="Adriaenssens E.M."/>
            <person name="Foster-Nyarko E."/>
            <person name="Jarju S."/>
            <person name="Secka A."/>
            <person name="Antonio M."/>
            <person name="Oren A."/>
            <person name="Chaudhuri R.R."/>
            <person name="La Ragione R."/>
            <person name="Hildebrand F."/>
            <person name="Pallen M.J."/>
        </authorList>
    </citation>
    <scope>NUCLEOTIDE SEQUENCE</scope>
    <source>
        <strain evidence="3">CHK165-10780</strain>
    </source>
</reference>
<feature type="coiled-coil region" evidence="1">
    <location>
        <begin position="13"/>
        <end position="47"/>
    </location>
</feature>
<evidence type="ECO:0000256" key="1">
    <source>
        <dbReference type="SAM" id="Coils"/>
    </source>
</evidence>
<dbReference type="EMBL" id="DVFU01000096">
    <property type="protein sequence ID" value="HIQ65073.1"/>
    <property type="molecule type" value="Genomic_DNA"/>
</dbReference>
<feature type="coiled-coil region" evidence="1">
    <location>
        <begin position="632"/>
        <end position="700"/>
    </location>
</feature>
<proteinExistence type="predicted"/>
<feature type="compositionally biased region" description="Polar residues" evidence="2">
    <location>
        <begin position="927"/>
        <end position="937"/>
    </location>
</feature>
<feature type="coiled-coil region" evidence="1">
    <location>
        <begin position="403"/>
        <end position="456"/>
    </location>
</feature>
<feature type="compositionally biased region" description="Basic and acidic residues" evidence="2">
    <location>
        <begin position="1035"/>
        <end position="1050"/>
    </location>
</feature>
<reference evidence="3" key="1">
    <citation type="submission" date="2020-10" db="EMBL/GenBank/DDBJ databases">
        <authorList>
            <person name="Gilroy R."/>
        </authorList>
    </citation>
    <scope>NUCLEOTIDE SEQUENCE</scope>
    <source>
        <strain evidence="3">CHK165-10780</strain>
    </source>
</reference>
<comment type="caution">
    <text evidence="3">The sequence shown here is derived from an EMBL/GenBank/DDBJ whole genome shotgun (WGS) entry which is preliminary data.</text>
</comment>
<feature type="region of interest" description="Disordered" evidence="2">
    <location>
        <begin position="1021"/>
        <end position="1053"/>
    </location>
</feature>
<accession>A0A9D1CL07</accession>
<protein>
    <submittedName>
        <fullName evidence="3">Uncharacterized protein</fullName>
    </submittedName>
</protein>
<feature type="compositionally biased region" description="Basic and acidic residues" evidence="2">
    <location>
        <begin position="568"/>
        <end position="579"/>
    </location>
</feature>
<feature type="region of interest" description="Disordered" evidence="2">
    <location>
        <begin position="568"/>
        <end position="589"/>
    </location>
</feature>
<dbReference type="AlphaFoldDB" id="A0A9D1CL07"/>
<evidence type="ECO:0000256" key="2">
    <source>
        <dbReference type="SAM" id="MobiDB-lite"/>
    </source>
</evidence>
<evidence type="ECO:0000313" key="4">
    <source>
        <dbReference type="Proteomes" id="UP000886725"/>
    </source>
</evidence>
<dbReference type="Proteomes" id="UP000886725">
    <property type="component" value="Unassembled WGS sequence"/>
</dbReference>
<name>A0A9D1CL07_9FIRM</name>
<keyword evidence="1" id="KW-0175">Coiled coil</keyword>
<gene>
    <name evidence="3" type="ORF">IAC85_04965</name>
</gene>
<feature type="region of interest" description="Disordered" evidence="2">
    <location>
        <begin position="508"/>
        <end position="531"/>
    </location>
</feature>
<evidence type="ECO:0000313" key="3">
    <source>
        <dbReference type="EMBL" id="HIQ65073.1"/>
    </source>
</evidence>